<dbReference type="Pfam" id="PF13505">
    <property type="entry name" value="OMP_b-brl"/>
    <property type="match status" value="1"/>
</dbReference>
<gene>
    <name evidence="4" type="ORF">SAMN04488052_10912</name>
</gene>
<evidence type="ECO:0000259" key="3">
    <source>
        <dbReference type="Pfam" id="PF13505"/>
    </source>
</evidence>
<dbReference type="InterPro" id="IPR011250">
    <property type="entry name" value="OMP/PagP_B-barrel"/>
</dbReference>
<dbReference type="SUPFAM" id="SSF56925">
    <property type="entry name" value="OMPA-like"/>
    <property type="match status" value="1"/>
</dbReference>
<protein>
    <recommendedName>
        <fullName evidence="3">Outer membrane protein beta-barrel domain-containing protein</fullName>
    </recommendedName>
</protein>
<accession>A0A1H8V1A6</accession>
<dbReference type="AlphaFoldDB" id="A0A1H8V1A6"/>
<evidence type="ECO:0000256" key="2">
    <source>
        <dbReference type="SAM" id="SignalP"/>
    </source>
</evidence>
<dbReference type="Proteomes" id="UP000199657">
    <property type="component" value="Unassembled WGS sequence"/>
</dbReference>
<sequence>MNNLKAALVVLGLAGALPFAVSAQEFGPVAGDREFSISGTGSSDKNLDSGSFGVTGDLGWYLQDFLILGVRQSVNYASIEGEALKDDFWNGTTRGYVDYQFTATERMRPFAGASLGLIYGDGVKDSGFAGLEVGGKYYVRTKTYLLGRVEYQWFFSSSSDVDDAFTDDGAWAYTLGMGYNF</sequence>
<feature type="domain" description="Outer membrane protein beta-barrel" evidence="3">
    <location>
        <begin position="7"/>
        <end position="181"/>
    </location>
</feature>
<feature type="signal peptide" evidence="2">
    <location>
        <begin position="1"/>
        <end position="23"/>
    </location>
</feature>
<dbReference type="EMBL" id="FOEG01000009">
    <property type="protein sequence ID" value="SEP08578.1"/>
    <property type="molecule type" value="Genomic_DNA"/>
</dbReference>
<feature type="chain" id="PRO_5011795034" description="Outer membrane protein beta-barrel domain-containing protein" evidence="2">
    <location>
        <begin position="24"/>
        <end position="181"/>
    </location>
</feature>
<keyword evidence="5" id="KW-1185">Reference proteome</keyword>
<keyword evidence="1 2" id="KW-0732">Signal</keyword>
<dbReference type="InterPro" id="IPR027385">
    <property type="entry name" value="Beta-barrel_OMP"/>
</dbReference>
<reference evidence="4 5" key="1">
    <citation type="submission" date="2016-10" db="EMBL/GenBank/DDBJ databases">
        <authorList>
            <person name="de Groot N.N."/>
        </authorList>
    </citation>
    <scope>NUCLEOTIDE SEQUENCE [LARGE SCALE GENOMIC DNA]</scope>
    <source>
        <strain evidence="4 5">CGMCC 1.6291</strain>
    </source>
</reference>
<name>A0A1H8V1A6_9GAMM</name>
<proteinExistence type="predicted"/>
<dbReference type="OrthoDB" id="7359057at2"/>
<dbReference type="STRING" id="406100.SAMN04488052_10912"/>
<organism evidence="4 5">
    <name type="scientific">Aquisalimonas asiatica</name>
    <dbReference type="NCBI Taxonomy" id="406100"/>
    <lineage>
        <taxon>Bacteria</taxon>
        <taxon>Pseudomonadati</taxon>
        <taxon>Pseudomonadota</taxon>
        <taxon>Gammaproteobacteria</taxon>
        <taxon>Chromatiales</taxon>
        <taxon>Ectothiorhodospiraceae</taxon>
        <taxon>Aquisalimonas</taxon>
    </lineage>
</organism>
<dbReference type="RefSeq" id="WP_091645442.1">
    <property type="nucleotide sequence ID" value="NZ_FOEG01000009.1"/>
</dbReference>
<evidence type="ECO:0000256" key="1">
    <source>
        <dbReference type="ARBA" id="ARBA00022729"/>
    </source>
</evidence>
<evidence type="ECO:0000313" key="5">
    <source>
        <dbReference type="Proteomes" id="UP000199657"/>
    </source>
</evidence>
<evidence type="ECO:0000313" key="4">
    <source>
        <dbReference type="EMBL" id="SEP08578.1"/>
    </source>
</evidence>